<dbReference type="PANTHER" id="PTHR46064:SF1">
    <property type="entry name" value="QUEUINE TRNA-RIBOSYLTRANSFERASE ACCESSORY SUBUNIT 2"/>
    <property type="match status" value="1"/>
</dbReference>
<dbReference type="PANTHER" id="PTHR46064">
    <property type="entry name" value="QUEUINE TRNA-RIBOSYLTRANSFERASE ACCESSORY SUBUNIT 2"/>
    <property type="match status" value="1"/>
</dbReference>
<proteinExistence type="predicted"/>
<name>A0A3B4F6N7_9CICH</name>
<evidence type="ECO:0000259" key="1">
    <source>
        <dbReference type="Pfam" id="PF01702"/>
    </source>
</evidence>
<dbReference type="InterPro" id="IPR050852">
    <property type="entry name" value="Queuine_tRNA-ribosyltrfase"/>
</dbReference>
<organism evidence="2">
    <name type="scientific">Pundamilia nyererei</name>
    <dbReference type="NCBI Taxonomy" id="303518"/>
    <lineage>
        <taxon>Eukaryota</taxon>
        <taxon>Metazoa</taxon>
        <taxon>Chordata</taxon>
        <taxon>Craniata</taxon>
        <taxon>Vertebrata</taxon>
        <taxon>Euteleostomi</taxon>
        <taxon>Actinopterygii</taxon>
        <taxon>Neopterygii</taxon>
        <taxon>Teleostei</taxon>
        <taxon>Neoteleostei</taxon>
        <taxon>Acanthomorphata</taxon>
        <taxon>Ovalentaria</taxon>
        <taxon>Cichlomorphae</taxon>
        <taxon>Cichliformes</taxon>
        <taxon>Cichlidae</taxon>
        <taxon>African cichlids</taxon>
        <taxon>Pseudocrenilabrinae</taxon>
        <taxon>Haplochromini</taxon>
        <taxon>Pundamilia</taxon>
    </lineage>
</organism>
<dbReference type="AlphaFoldDB" id="A0A3B4F6N7"/>
<dbReference type="SUPFAM" id="SSF51713">
    <property type="entry name" value="tRNA-guanine transglycosylase"/>
    <property type="match status" value="1"/>
</dbReference>
<evidence type="ECO:0000313" key="2">
    <source>
        <dbReference type="Ensembl" id="ENSPNYP00000005583.1"/>
    </source>
</evidence>
<dbReference type="InterPro" id="IPR002616">
    <property type="entry name" value="tRNA_ribo_trans-like"/>
</dbReference>
<dbReference type="Ensembl" id="ENSPNYT00000005726.1">
    <property type="protein sequence ID" value="ENSPNYP00000005583.1"/>
    <property type="gene ID" value="ENSPNYG00000004318.1"/>
</dbReference>
<dbReference type="Ensembl" id="ENSPNYT00000005722.1">
    <property type="protein sequence ID" value="ENSPNYP00000005579.1"/>
    <property type="gene ID" value="ENSPNYG00000004318.1"/>
</dbReference>
<dbReference type="STRING" id="303518.ENSPNYP00000005579"/>
<dbReference type="GO" id="GO:0006400">
    <property type="term" value="P:tRNA modification"/>
    <property type="evidence" value="ECO:0007669"/>
    <property type="project" value="InterPro"/>
</dbReference>
<reference evidence="2" key="1">
    <citation type="submission" date="2023-09" db="UniProtKB">
        <authorList>
            <consortium name="Ensembl"/>
        </authorList>
    </citation>
    <scope>IDENTIFICATION</scope>
</reference>
<protein>
    <submittedName>
        <fullName evidence="2">Queuine tRNA-ribosyltransferase accessory subunit 2</fullName>
    </submittedName>
</protein>
<accession>A0A3B4F6N7</accession>
<dbReference type="Gene3D" id="3.20.20.105">
    <property type="entry name" value="Queuine tRNA-ribosyltransferase-like"/>
    <property type="match status" value="1"/>
</dbReference>
<feature type="domain" description="tRNA-guanine(15) transglycosylase-like" evidence="1">
    <location>
        <begin position="19"/>
        <end position="221"/>
    </location>
</feature>
<dbReference type="Pfam" id="PF01702">
    <property type="entry name" value="TGT"/>
    <property type="match status" value="1"/>
</dbReference>
<dbReference type="InterPro" id="IPR036511">
    <property type="entry name" value="TGT-like_sf"/>
</dbReference>
<dbReference type="GeneTree" id="ENSGT00530000063679"/>
<sequence>MAGSRMQLELSRVVQGRSRLGVLKGLGRTGQHSLEIPGCLLYTHFGTVPHLTQDTLHTLISLPSVTQITLSHIAEHQEVLEEFKDGFRKFAGLHDTVLYCSLHDPATHSPTGYTTNKTVSVWGSGGRIELTVAKFMAFQKTVQPDWYQSMCDGETWQNSASRKRVRKSVDRTLAHLDECLLVHQKSKVHSEHTLYQPLSTLASASESCIAQTHKTKIDVSAVVTGAAVHLYYSWKLSEIRMNSLSVGIYTISRCVMVQH</sequence>